<accession>A0A318JQE4</accession>
<reference evidence="2 3" key="1">
    <citation type="submission" date="2018-05" db="EMBL/GenBank/DDBJ databases">
        <title>Genomic Encyclopedia of Type Strains, Phase IV (KMG-IV): sequencing the most valuable type-strain genomes for metagenomic binning, comparative biology and taxonomic classification.</title>
        <authorList>
            <person name="Goeker M."/>
        </authorList>
    </citation>
    <scope>NUCLEOTIDE SEQUENCE [LARGE SCALE GENOMIC DNA]</scope>
    <source>
        <strain evidence="2 3">DSM 44704</strain>
    </source>
</reference>
<feature type="compositionally biased region" description="Basic and acidic residues" evidence="1">
    <location>
        <begin position="1"/>
        <end position="12"/>
    </location>
</feature>
<evidence type="ECO:0000256" key="1">
    <source>
        <dbReference type="SAM" id="MobiDB-lite"/>
    </source>
</evidence>
<dbReference type="Proteomes" id="UP000247569">
    <property type="component" value="Unassembled WGS sequence"/>
</dbReference>
<feature type="region of interest" description="Disordered" evidence="1">
    <location>
        <begin position="1"/>
        <end position="51"/>
    </location>
</feature>
<keyword evidence="3" id="KW-1185">Reference proteome</keyword>
<comment type="caution">
    <text evidence="2">The sequence shown here is derived from an EMBL/GenBank/DDBJ whole genome shotgun (WGS) entry which is preliminary data.</text>
</comment>
<dbReference type="EMBL" id="QJKF01000020">
    <property type="protein sequence ID" value="PXX56329.1"/>
    <property type="molecule type" value="Genomic_DNA"/>
</dbReference>
<evidence type="ECO:0000313" key="2">
    <source>
        <dbReference type="EMBL" id="PXX56329.1"/>
    </source>
</evidence>
<name>A0A318JQE4_9NOCA</name>
<dbReference type="AlphaFoldDB" id="A0A318JQE4"/>
<evidence type="ECO:0000313" key="3">
    <source>
        <dbReference type="Proteomes" id="UP000247569"/>
    </source>
</evidence>
<proteinExistence type="predicted"/>
<sequence>MTIHLERGDSGRRASAPDSGGSVFQSGGQIKQMPARPKVTPSQPKTSRKHA</sequence>
<protein>
    <submittedName>
        <fullName evidence="2">Uncharacterized protein</fullName>
    </submittedName>
</protein>
<gene>
    <name evidence="2" type="ORF">DFR70_12070</name>
</gene>
<organism evidence="2 3">
    <name type="scientific">Nocardia tenerifensis</name>
    <dbReference type="NCBI Taxonomy" id="228006"/>
    <lineage>
        <taxon>Bacteria</taxon>
        <taxon>Bacillati</taxon>
        <taxon>Actinomycetota</taxon>
        <taxon>Actinomycetes</taxon>
        <taxon>Mycobacteriales</taxon>
        <taxon>Nocardiaceae</taxon>
        <taxon>Nocardia</taxon>
    </lineage>
</organism>